<dbReference type="PROSITE" id="PS51257">
    <property type="entry name" value="PROKAR_LIPOPROTEIN"/>
    <property type="match status" value="1"/>
</dbReference>
<keyword evidence="4" id="KW-1185">Reference proteome</keyword>
<dbReference type="SUPFAM" id="SSF53686">
    <property type="entry name" value="Tryptophan synthase beta subunit-like PLP-dependent enzymes"/>
    <property type="match status" value="1"/>
</dbReference>
<evidence type="ECO:0000256" key="1">
    <source>
        <dbReference type="ARBA" id="ARBA00001933"/>
    </source>
</evidence>
<dbReference type="PANTHER" id="PTHR48077:SF4">
    <property type="entry name" value="TRYPTOPHAN SYNTHASE"/>
    <property type="match status" value="1"/>
</dbReference>
<evidence type="ECO:0000313" key="4">
    <source>
        <dbReference type="Proteomes" id="UP001417504"/>
    </source>
</evidence>
<dbReference type="PANTHER" id="PTHR48077">
    <property type="entry name" value="TRYPTOPHAN SYNTHASE-RELATED"/>
    <property type="match status" value="1"/>
</dbReference>
<sequence>MLAKRMGRTSIVAATGAGQHGVATAVACAKLALDCTIFMGTQDMKKRSFNVSQMAPRYIIVI</sequence>
<comment type="cofactor">
    <cofactor evidence="1">
        <name>pyridoxal 5'-phosphate</name>
        <dbReference type="ChEBI" id="CHEBI:597326"/>
    </cofactor>
</comment>
<dbReference type="GO" id="GO:0005737">
    <property type="term" value="C:cytoplasm"/>
    <property type="evidence" value="ECO:0007669"/>
    <property type="project" value="TreeGrafter"/>
</dbReference>
<protein>
    <recommendedName>
        <fullName evidence="5">Tryptophan synthase</fullName>
    </recommendedName>
</protein>
<dbReference type="Proteomes" id="UP001417504">
    <property type="component" value="Unassembled WGS sequence"/>
</dbReference>
<name>A0AAP0KQ76_9MAGN</name>
<evidence type="ECO:0000313" key="3">
    <source>
        <dbReference type="EMBL" id="KAK9155809.1"/>
    </source>
</evidence>
<dbReference type="InterPro" id="IPR036052">
    <property type="entry name" value="TrpB-like_PALP_sf"/>
</dbReference>
<evidence type="ECO:0000256" key="2">
    <source>
        <dbReference type="ARBA" id="ARBA00022898"/>
    </source>
</evidence>
<proteinExistence type="predicted"/>
<dbReference type="InterPro" id="IPR023026">
    <property type="entry name" value="Trp_synth_beta/beta-like"/>
</dbReference>
<dbReference type="Gene3D" id="3.40.50.1100">
    <property type="match status" value="1"/>
</dbReference>
<keyword evidence="2" id="KW-0663">Pyridoxal phosphate</keyword>
<dbReference type="AlphaFoldDB" id="A0AAP0KQ76"/>
<dbReference type="GO" id="GO:0004834">
    <property type="term" value="F:tryptophan synthase activity"/>
    <property type="evidence" value="ECO:0007669"/>
    <property type="project" value="InterPro"/>
</dbReference>
<evidence type="ECO:0008006" key="5">
    <source>
        <dbReference type="Google" id="ProtNLM"/>
    </source>
</evidence>
<dbReference type="EMBL" id="JBBNAE010000001">
    <property type="protein sequence ID" value="KAK9155809.1"/>
    <property type="molecule type" value="Genomic_DNA"/>
</dbReference>
<gene>
    <name evidence="3" type="ORF">Sjap_003289</name>
</gene>
<comment type="caution">
    <text evidence="3">The sequence shown here is derived from an EMBL/GenBank/DDBJ whole genome shotgun (WGS) entry which is preliminary data.</text>
</comment>
<reference evidence="3 4" key="1">
    <citation type="submission" date="2024-01" db="EMBL/GenBank/DDBJ databases">
        <title>Genome assemblies of Stephania.</title>
        <authorList>
            <person name="Yang L."/>
        </authorList>
    </citation>
    <scope>NUCLEOTIDE SEQUENCE [LARGE SCALE GENOMIC DNA]</scope>
    <source>
        <strain evidence="3">QJT</strain>
        <tissue evidence="3">Leaf</tissue>
    </source>
</reference>
<accession>A0AAP0KQ76</accession>
<organism evidence="3 4">
    <name type="scientific">Stephania japonica</name>
    <dbReference type="NCBI Taxonomy" id="461633"/>
    <lineage>
        <taxon>Eukaryota</taxon>
        <taxon>Viridiplantae</taxon>
        <taxon>Streptophyta</taxon>
        <taxon>Embryophyta</taxon>
        <taxon>Tracheophyta</taxon>
        <taxon>Spermatophyta</taxon>
        <taxon>Magnoliopsida</taxon>
        <taxon>Ranunculales</taxon>
        <taxon>Menispermaceae</taxon>
        <taxon>Menispermoideae</taxon>
        <taxon>Cissampelideae</taxon>
        <taxon>Stephania</taxon>
    </lineage>
</organism>